<dbReference type="Proteomes" id="UP000198582">
    <property type="component" value="Unassembled WGS sequence"/>
</dbReference>
<dbReference type="Gene3D" id="3.40.50.1820">
    <property type="entry name" value="alpha/beta hydrolase"/>
    <property type="match status" value="1"/>
</dbReference>
<dbReference type="InterPro" id="IPR000675">
    <property type="entry name" value="Cutinase/axe"/>
</dbReference>
<proteinExistence type="inferred from homology"/>
<feature type="signal peptide" evidence="5">
    <location>
        <begin position="1"/>
        <end position="33"/>
    </location>
</feature>
<dbReference type="PANTHER" id="PTHR33630">
    <property type="entry name" value="CUTINASE RV1984C-RELATED-RELATED"/>
    <property type="match status" value="1"/>
</dbReference>
<dbReference type="PROSITE" id="PS51257">
    <property type="entry name" value="PROKAR_LIPOPROTEIN"/>
    <property type="match status" value="1"/>
</dbReference>
<evidence type="ECO:0000256" key="2">
    <source>
        <dbReference type="ARBA" id="ARBA00022487"/>
    </source>
</evidence>
<protein>
    <submittedName>
        <fullName evidence="6">Cutinase</fullName>
    </submittedName>
</protein>
<dbReference type="STRING" id="394193.SAMN04489732_11281"/>
<dbReference type="RefSeq" id="WP_091620840.1">
    <property type="nucleotide sequence ID" value="NZ_FOEF01000012.1"/>
</dbReference>
<name>A0A1H8Y913_9PSEU</name>
<dbReference type="PANTHER" id="PTHR33630:SF9">
    <property type="entry name" value="CUTINASE 4"/>
    <property type="match status" value="1"/>
</dbReference>
<keyword evidence="2" id="KW-0719">Serine esterase</keyword>
<dbReference type="SMART" id="SM01110">
    <property type="entry name" value="Cutinase"/>
    <property type="match status" value="1"/>
</dbReference>
<feature type="chain" id="PRO_5011640252" evidence="5">
    <location>
        <begin position="34"/>
        <end position="235"/>
    </location>
</feature>
<evidence type="ECO:0000256" key="4">
    <source>
        <dbReference type="ARBA" id="ARBA00023157"/>
    </source>
</evidence>
<dbReference type="SUPFAM" id="SSF53474">
    <property type="entry name" value="alpha/beta-Hydrolases"/>
    <property type="match status" value="1"/>
</dbReference>
<dbReference type="AlphaFoldDB" id="A0A1H8Y913"/>
<evidence type="ECO:0000313" key="6">
    <source>
        <dbReference type="EMBL" id="SEP48592.1"/>
    </source>
</evidence>
<reference evidence="6 7" key="1">
    <citation type="submission" date="2016-10" db="EMBL/GenBank/DDBJ databases">
        <authorList>
            <person name="de Groot N.N."/>
        </authorList>
    </citation>
    <scope>NUCLEOTIDE SEQUENCE [LARGE SCALE GENOMIC DNA]</scope>
    <source>
        <strain evidence="6 7">DSM 44993</strain>
    </source>
</reference>
<keyword evidence="5" id="KW-0732">Signal</keyword>
<accession>A0A1H8Y913</accession>
<gene>
    <name evidence="6" type="ORF">SAMN04489732_11281</name>
</gene>
<keyword evidence="7" id="KW-1185">Reference proteome</keyword>
<dbReference type="GO" id="GO:0052689">
    <property type="term" value="F:carboxylic ester hydrolase activity"/>
    <property type="evidence" value="ECO:0007669"/>
    <property type="project" value="UniProtKB-KW"/>
</dbReference>
<sequence>MKKKHSSVFRRTGLAVVGSVACLAAAVPATASAAEQPASSSAGASGCADVDFVFARGTGEGGGTIRYLGGQLANDLQAKLPGKNFSAEGLDYPADWAADSPSIGVQNLSDTLNAKVAACPDTKYVIGGYSQGAAVLDEALGADLWWVSGPSLPDEVVSKISAIVTFGNPLTGLPPTGRSTKIGWEVPSLDGRTYEACAILDGVCGNSGTWSGSHLDYYTNGSVPFVADYITGHVS</sequence>
<dbReference type="InterPro" id="IPR029058">
    <property type="entry name" value="AB_hydrolase_fold"/>
</dbReference>
<evidence type="ECO:0000256" key="5">
    <source>
        <dbReference type="SAM" id="SignalP"/>
    </source>
</evidence>
<dbReference type="EMBL" id="FOEF01000012">
    <property type="protein sequence ID" value="SEP48592.1"/>
    <property type="molecule type" value="Genomic_DNA"/>
</dbReference>
<organism evidence="6 7">
    <name type="scientific">Amycolatopsis saalfeldensis</name>
    <dbReference type="NCBI Taxonomy" id="394193"/>
    <lineage>
        <taxon>Bacteria</taxon>
        <taxon>Bacillati</taxon>
        <taxon>Actinomycetota</taxon>
        <taxon>Actinomycetes</taxon>
        <taxon>Pseudonocardiales</taxon>
        <taxon>Pseudonocardiaceae</taxon>
        <taxon>Amycolatopsis</taxon>
    </lineage>
</organism>
<keyword evidence="3" id="KW-0378">Hydrolase</keyword>
<evidence type="ECO:0000256" key="3">
    <source>
        <dbReference type="ARBA" id="ARBA00022801"/>
    </source>
</evidence>
<evidence type="ECO:0000313" key="7">
    <source>
        <dbReference type="Proteomes" id="UP000198582"/>
    </source>
</evidence>
<dbReference type="Pfam" id="PF01083">
    <property type="entry name" value="Cutinase"/>
    <property type="match status" value="1"/>
</dbReference>
<comment type="similarity">
    <text evidence="1">Belongs to the cutinase family.</text>
</comment>
<dbReference type="OrthoDB" id="3690529at2"/>
<keyword evidence="4" id="KW-1015">Disulfide bond</keyword>
<evidence type="ECO:0000256" key="1">
    <source>
        <dbReference type="ARBA" id="ARBA00007534"/>
    </source>
</evidence>